<dbReference type="Proteomes" id="UP001153737">
    <property type="component" value="Chromosome 17"/>
</dbReference>
<dbReference type="OrthoDB" id="6771133at2759"/>
<protein>
    <recommendedName>
        <fullName evidence="3">Regulatory protein zeste</fullName>
    </recommendedName>
</protein>
<proteinExistence type="predicted"/>
<dbReference type="EMBL" id="OU896723">
    <property type="protein sequence ID" value="CAG9818073.1"/>
    <property type="molecule type" value="Genomic_DNA"/>
</dbReference>
<reference evidence="1" key="1">
    <citation type="submission" date="2022-01" db="EMBL/GenBank/DDBJ databases">
        <authorList>
            <person name="King R."/>
        </authorList>
    </citation>
    <scope>NUCLEOTIDE SEQUENCE</scope>
</reference>
<organism evidence="1 2">
    <name type="scientific">Phaedon cochleariae</name>
    <name type="common">Mustard beetle</name>
    <dbReference type="NCBI Taxonomy" id="80249"/>
    <lineage>
        <taxon>Eukaryota</taxon>
        <taxon>Metazoa</taxon>
        <taxon>Ecdysozoa</taxon>
        <taxon>Arthropoda</taxon>
        <taxon>Hexapoda</taxon>
        <taxon>Insecta</taxon>
        <taxon>Pterygota</taxon>
        <taxon>Neoptera</taxon>
        <taxon>Endopterygota</taxon>
        <taxon>Coleoptera</taxon>
        <taxon>Polyphaga</taxon>
        <taxon>Cucujiformia</taxon>
        <taxon>Chrysomeloidea</taxon>
        <taxon>Chrysomelidae</taxon>
        <taxon>Chrysomelinae</taxon>
        <taxon>Chrysomelini</taxon>
        <taxon>Phaedon</taxon>
    </lineage>
</organism>
<evidence type="ECO:0000313" key="2">
    <source>
        <dbReference type="Proteomes" id="UP001153737"/>
    </source>
</evidence>
<gene>
    <name evidence="1" type="ORF">PHAECO_LOCUS5600</name>
</gene>
<sequence>MDKRLKTHPNQWAAFLDFAEKNPVVVTRKIEGPFGKEKYERLWDELTNILNSLGYLQKPKDKWQKAVADWRSKTRAKAADIKIQLTKTGGGGQERQLTEHEKRLIGIIGWTSIRGDGTTELGTH</sequence>
<dbReference type="AlphaFoldDB" id="A0A9N9SFD3"/>
<evidence type="ECO:0000313" key="1">
    <source>
        <dbReference type="EMBL" id="CAG9818073.1"/>
    </source>
</evidence>
<evidence type="ECO:0008006" key="3">
    <source>
        <dbReference type="Google" id="ProtNLM"/>
    </source>
</evidence>
<name>A0A9N9SFD3_PHACE</name>
<accession>A0A9N9SFD3</accession>
<reference evidence="1" key="2">
    <citation type="submission" date="2022-10" db="EMBL/GenBank/DDBJ databases">
        <authorList>
            <consortium name="ENA_rothamsted_submissions"/>
            <consortium name="culmorum"/>
            <person name="King R."/>
        </authorList>
    </citation>
    <scope>NUCLEOTIDE SEQUENCE</scope>
</reference>
<keyword evidence="2" id="KW-1185">Reference proteome</keyword>